<organism evidence="2 3">
    <name type="scientific">Kiloniella spongiae</name>
    <dbReference type="NCBI Taxonomy" id="1489064"/>
    <lineage>
        <taxon>Bacteria</taxon>
        <taxon>Pseudomonadati</taxon>
        <taxon>Pseudomonadota</taxon>
        <taxon>Alphaproteobacteria</taxon>
        <taxon>Rhodospirillales</taxon>
        <taxon>Kiloniellaceae</taxon>
        <taxon>Kiloniella</taxon>
    </lineage>
</organism>
<comment type="caution">
    <text evidence="2">The sequence shown here is derived from an EMBL/GenBank/DDBJ whole genome shotgun (WGS) entry which is preliminary data.</text>
</comment>
<dbReference type="EMBL" id="LAQL01000015">
    <property type="protein sequence ID" value="KLN59466.1"/>
    <property type="molecule type" value="Genomic_DNA"/>
</dbReference>
<dbReference type="Proteomes" id="UP000035444">
    <property type="component" value="Unassembled WGS sequence"/>
</dbReference>
<dbReference type="Gene3D" id="3.40.50.150">
    <property type="entry name" value="Vaccinia Virus protein VP39"/>
    <property type="match status" value="1"/>
</dbReference>
<evidence type="ECO:0000259" key="1">
    <source>
        <dbReference type="Pfam" id="PF03848"/>
    </source>
</evidence>
<evidence type="ECO:0000313" key="2">
    <source>
        <dbReference type="EMBL" id="KLN59466.1"/>
    </source>
</evidence>
<dbReference type="GO" id="GO:0032259">
    <property type="term" value="P:methylation"/>
    <property type="evidence" value="ECO:0007669"/>
    <property type="project" value="UniProtKB-KW"/>
</dbReference>
<dbReference type="STRING" id="1489064.WH96_17590"/>
<dbReference type="InterPro" id="IPR029063">
    <property type="entry name" value="SAM-dependent_MTases_sf"/>
</dbReference>
<evidence type="ECO:0000313" key="3">
    <source>
        <dbReference type="Proteomes" id="UP000035444"/>
    </source>
</evidence>
<dbReference type="CDD" id="cd02440">
    <property type="entry name" value="AdoMet_MTases"/>
    <property type="match status" value="1"/>
</dbReference>
<sequence length="170" mass="18964">MSEPSSWVLKHAGYIPEDSDVLDLACGAGRHARLFLMSGHYVTAIDKDTNALNDLENFPGVEIIQTDLEDGSPFPLLKKKFGGIIVTNYLYRPLLPLLPELLAAGGVLIYETFMIGNEKFGRPKNPDFLLRPQELLDQYHPSLRVQSYEETTITEPNPAVVQRICAVNAH</sequence>
<name>A0A0H2MBA8_9PROT</name>
<proteinExistence type="predicted"/>
<keyword evidence="3" id="KW-1185">Reference proteome</keyword>
<protein>
    <submittedName>
        <fullName evidence="2">SAM-dependent methyltransferase</fullName>
    </submittedName>
</protein>
<reference evidence="2 3" key="1">
    <citation type="submission" date="2015-03" db="EMBL/GenBank/DDBJ databases">
        <title>Genome Sequence of Kiloniella spongiae MEBiC09566, isolated from a marine sponge.</title>
        <authorList>
            <person name="Shao Z."/>
            <person name="Wang L."/>
            <person name="Li X."/>
        </authorList>
    </citation>
    <scope>NUCLEOTIDE SEQUENCE [LARGE SCALE GENOMIC DNA]</scope>
    <source>
        <strain evidence="2 3">MEBiC09566</strain>
    </source>
</reference>
<gene>
    <name evidence="2" type="ORF">WH96_17590</name>
</gene>
<dbReference type="InterPro" id="IPR015985">
    <property type="entry name" value="TehB-like_dom"/>
</dbReference>
<feature type="domain" description="Tellurite resistance methyltransferase TehB-like" evidence="1">
    <location>
        <begin position="17"/>
        <end position="63"/>
    </location>
</feature>
<keyword evidence="2" id="KW-0489">Methyltransferase</keyword>
<dbReference type="SUPFAM" id="SSF53335">
    <property type="entry name" value="S-adenosyl-L-methionine-dependent methyltransferases"/>
    <property type="match status" value="1"/>
</dbReference>
<dbReference type="RefSeq" id="WP_047765532.1">
    <property type="nucleotide sequence ID" value="NZ_LAQL01000015.1"/>
</dbReference>
<dbReference type="GO" id="GO:0008168">
    <property type="term" value="F:methyltransferase activity"/>
    <property type="evidence" value="ECO:0007669"/>
    <property type="project" value="UniProtKB-KW"/>
</dbReference>
<dbReference type="Pfam" id="PF03848">
    <property type="entry name" value="TehB"/>
    <property type="match status" value="1"/>
</dbReference>
<accession>A0A0H2MBA8</accession>
<dbReference type="OrthoDB" id="5298787at2"/>
<keyword evidence="2" id="KW-0808">Transferase</keyword>
<dbReference type="AlphaFoldDB" id="A0A0H2MBA8"/>
<dbReference type="PATRIC" id="fig|1489064.4.peg.513"/>